<evidence type="ECO:0000313" key="1">
    <source>
        <dbReference type="EMBL" id="NVO78921.1"/>
    </source>
</evidence>
<keyword evidence="2" id="KW-1185">Reference proteome</keyword>
<dbReference type="Proteomes" id="UP000588051">
    <property type="component" value="Unassembled WGS sequence"/>
</dbReference>
<evidence type="ECO:0000313" key="2">
    <source>
        <dbReference type="Proteomes" id="UP000588051"/>
    </source>
</evidence>
<dbReference type="AlphaFoldDB" id="A0A850QH62"/>
<organism evidence="1 2">
    <name type="scientific">Undibacterium oligocarboniphilum</name>
    <dbReference type="NCBI Taxonomy" id="666702"/>
    <lineage>
        <taxon>Bacteria</taxon>
        <taxon>Pseudomonadati</taxon>
        <taxon>Pseudomonadota</taxon>
        <taxon>Betaproteobacteria</taxon>
        <taxon>Burkholderiales</taxon>
        <taxon>Oxalobacteraceae</taxon>
        <taxon>Undibacterium</taxon>
    </lineage>
</organism>
<sequence>MPKYLVTKKMQYTEEVEVEAESKEMAVELAMPIDGTRIHDDHLYDCYAKIIEGKR</sequence>
<dbReference type="RefSeq" id="WP_176804456.1">
    <property type="nucleotide sequence ID" value="NZ_JABXYJ010000008.1"/>
</dbReference>
<comment type="caution">
    <text evidence="1">The sequence shown here is derived from an EMBL/GenBank/DDBJ whole genome shotgun (WGS) entry which is preliminary data.</text>
</comment>
<dbReference type="EMBL" id="JABXYJ010000008">
    <property type="protein sequence ID" value="NVO78921.1"/>
    <property type="molecule type" value="Genomic_DNA"/>
</dbReference>
<protein>
    <submittedName>
        <fullName evidence="1">Uncharacterized protein</fullName>
    </submittedName>
</protein>
<proteinExistence type="predicted"/>
<name>A0A850QH62_9BURK</name>
<accession>A0A850QH62</accession>
<reference evidence="1 2" key="1">
    <citation type="submission" date="2020-06" db="EMBL/GenBank/DDBJ databases">
        <authorList>
            <person name="Qiu C."/>
            <person name="Liu Z."/>
        </authorList>
    </citation>
    <scope>NUCLEOTIDE SEQUENCE [LARGE SCALE GENOMIC DNA]</scope>
    <source>
        <strain evidence="1 2">EM 1</strain>
    </source>
</reference>
<gene>
    <name evidence="1" type="ORF">HV832_13915</name>
</gene>